<organism evidence="2 3">
    <name type="scientific">Faecalicatena faecalis</name>
    <dbReference type="NCBI Taxonomy" id="2726362"/>
    <lineage>
        <taxon>Bacteria</taxon>
        <taxon>Bacillati</taxon>
        <taxon>Bacillota</taxon>
        <taxon>Clostridia</taxon>
        <taxon>Lachnospirales</taxon>
        <taxon>Lachnospiraceae</taxon>
        <taxon>Faecalicatena</taxon>
    </lineage>
</organism>
<name>A0ABS6D608_9FIRM</name>
<keyword evidence="3" id="KW-1185">Reference proteome</keyword>
<accession>A0ABS6D608</accession>
<protein>
    <recommendedName>
        <fullName evidence="1">Phage tail lysozyme domain-containing protein</fullName>
    </recommendedName>
</protein>
<feature type="domain" description="Phage tail lysozyme" evidence="1">
    <location>
        <begin position="55"/>
        <end position="215"/>
    </location>
</feature>
<dbReference type="Proteomes" id="UP000723714">
    <property type="component" value="Unassembled WGS sequence"/>
</dbReference>
<comment type="caution">
    <text evidence="2">The sequence shown here is derived from an EMBL/GenBank/DDBJ whole genome shotgun (WGS) entry which is preliminary data.</text>
</comment>
<gene>
    <name evidence="2" type="ORF">HGO97_014580</name>
</gene>
<proteinExistence type="predicted"/>
<dbReference type="EMBL" id="JABACJ020000014">
    <property type="protein sequence ID" value="MBU3877033.1"/>
    <property type="molecule type" value="Genomic_DNA"/>
</dbReference>
<dbReference type="Pfam" id="PF18013">
    <property type="entry name" value="Phage_lysozyme2"/>
    <property type="match status" value="1"/>
</dbReference>
<evidence type="ECO:0000259" key="1">
    <source>
        <dbReference type="Pfam" id="PF18013"/>
    </source>
</evidence>
<evidence type="ECO:0000313" key="2">
    <source>
        <dbReference type="EMBL" id="MBU3877033.1"/>
    </source>
</evidence>
<dbReference type="InterPro" id="IPR041219">
    <property type="entry name" value="Phage_lysozyme2"/>
</dbReference>
<evidence type="ECO:0000313" key="3">
    <source>
        <dbReference type="Proteomes" id="UP000723714"/>
    </source>
</evidence>
<reference evidence="2 3" key="1">
    <citation type="submission" date="2021-06" db="EMBL/GenBank/DDBJ databases">
        <title>Faecalicatena sp. nov. isolated from porcine feces.</title>
        <authorList>
            <person name="Oh B.S."/>
            <person name="Lee J.H."/>
        </authorList>
    </citation>
    <scope>NUCLEOTIDE SEQUENCE [LARGE SCALE GENOMIC DNA]</scope>
    <source>
        <strain evidence="2 3">AGMB00832</strain>
    </source>
</reference>
<sequence>MRKSWKDAASQLGAFEELENAKKACKVGYTVYDWNGKAVYPKTSESKPDTGNVQEKEIWDFFTKKGLNAYAVAGLMGNLFAESGLNPCNLQNTYNNKLGMGDEEYTKAVDAGSYGNFVNDSAGYGLAQWTFYTRKQALFDYAKAAGVSIGNLAMQLAFLWEELQGYKSVMDTLKNATSVRAASDAVLTGYEKPADQSENVKKQRAGYGDGYYRKYAGGAVAPAIKKLYRVRKSWKDATSQLGAFEELENAKNACKEGYTVYDWDGKAVYSKQTTKKLPYKVQIDVDDLRIRTGAGTGYAVTGEYTGRGVFTIVEEKAGKGSTAGWGKLKSGAGWVSLDYCTKLV</sequence>